<dbReference type="EMBL" id="MT418680">
    <property type="protein sequence ID" value="QKF93551.1"/>
    <property type="molecule type" value="Genomic_DNA"/>
</dbReference>
<keyword evidence="1" id="KW-0812">Transmembrane</keyword>
<gene>
    <name evidence="2" type="ORF">Fadolivirus_1_93</name>
</gene>
<name>A0A7D3UTK3_9VIRU</name>
<keyword evidence="3" id="KW-1185">Reference proteome</keyword>
<keyword evidence="1" id="KW-1133">Transmembrane helix</keyword>
<reference evidence="2 3" key="1">
    <citation type="submission" date="2020-04" db="EMBL/GenBank/DDBJ databases">
        <title>Advantages and limits of metagenomic assembly and binning of a giant virus.</title>
        <authorList>
            <person name="Schulz F."/>
            <person name="Andreani J."/>
            <person name="Francis R."/>
            <person name="Boudjemaa H."/>
            <person name="Bou Khalil J.Y."/>
            <person name="Lee J."/>
            <person name="La Scola B."/>
            <person name="Woyke T."/>
        </authorList>
    </citation>
    <scope>NUCLEOTIDE SEQUENCE [LARGE SCALE GENOMIC DNA]</scope>
    <source>
        <strain evidence="2 3">FV1/VV64</strain>
    </source>
</reference>
<proteinExistence type="predicted"/>
<keyword evidence="1" id="KW-0472">Membrane</keyword>
<sequence length="107" mass="12406">MYNIIIISIILLILICIIYEIYFNKKIEGAGFNLDPLYIPDNPFPIDDVSSRRFFRIVGIDKHLKMDKYGRVEKITYKKPKPESGEISCHRVVCPSVYTNVACWTCS</sequence>
<evidence type="ECO:0000313" key="3">
    <source>
        <dbReference type="Proteomes" id="UP001162001"/>
    </source>
</evidence>
<dbReference type="Proteomes" id="UP001162001">
    <property type="component" value="Segment"/>
</dbReference>
<evidence type="ECO:0000313" key="2">
    <source>
        <dbReference type="EMBL" id="QKF93551.1"/>
    </source>
</evidence>
<accession>A0A7D3UTK3</accession>
<feature type="transmembrane region" description="Helical" evidence="1">
    <location>
        <begin position="6"/>
        <end position="23"/>
    </location>
</feature>
<evidence type="ECO:0000256" key="1">
    <source>
        <dbReference type="SAM" id="Phobius"/>
    </source>
</evidence>
<organism evidence="2 3">
    <name type="scientific">Fadolivirus FV1/VV64</name>
    <dbReference type="NCBI Taxonomy" id="3070911"/>
    <lineage>
        <taxon>Viruses</taxon>
        <taxon>Varidnaviria</taxon>
        <taxon>Bamfordvirae</taxon>
        <taxon>Nucleocytoviricota</taxon>
        <taxon>Megaviricetes</taxon>
        <taxon>Imitervirales</taxon>
        <taxon>Mimiviridae</taxon>
        <taxon>Klosneuvirinae</taxon>
        <taxon>Fadolivirus</taxon>
        <taxon>Fadolivirus algeromassiliense</taxon>
    </lineage>
</organism>
<protein>
    <submittedName>
        <fullName evidence="2">Uncharacterized protein</fullName>
    </submittedName>
</protein>